<feature type="binding site" evidence="7">
    <location>
        <begin position="439"/>
        <end position="443"/>
    </location>
    <ligand>
        <name>substrate</name>
    </ligand>
</feature>
<feature type="active site" description="Proton donor" evidence="6">
    <location>
        <position position="506"/>
    </location>
</feature>
<evidence type="ECO:0000259" key="8">
    <source>
        <dbReference type="Pfam" id="PF16875"/>
    </source>
</evidence>
<dbReference type="PIRSF" id="PIRSF005536">
    <property type="entry name" value="Agal"/>
    <property type="match status" value="1"/>
</dbReference>
<comment type="catalytic activity">
    <reaction evidence="1 5">
        <text>Hydrolysis of terminal, non-reducing alpha-D-galactose residues in alpha-D-galactosides, including galactose oligosaccharides, galactomannans and galactolipids.</text>
        <dbReference type="EC" id="3.2.1.22"/>
    </reaction>
</comment>
<dbReference type="GO" id="GO:0016052">
    <property type="term" value="P:carbohydrate catabolic process"/>
    <property type="evidence" value="ECO:0007669"/>
    <property type="project" value="InterPro"/>
</dbReference>
<dbReference type="PRINTS" id="PR00743">
    <property type="entry name" value="GLHYDRLASE36"/>
</dbReference>
<dbReference type="GO" id="GO:0004557">
    <property type="term" value="F:alpha-galactosidase activity"/>
    <property type="evidence" value="ECO:0007669"/>
    <property type="project" value="UniProtKB-UniRule"/>
</dbReference>
<reference evidence="9 10" key="1">
    <citation type="journal article" date="2017" name="Environ. Microbiol.">
        <title>Genomic and physiological analyses of 'Reinekea forsetii' reveal a versatile opportunistic lifestyle during spring algae blooms.</title>
        <authorList>
            <person name="Avci B."/>
            <person name="Hahnke R.L."/>
            <person name="Chafee M."/>
            <person name="Fischer T."/>
            <person name="Gruber-Vodicka H."/>
            <person name="Tegetmeyer H.E."/>
            <person name="Harder J."/>
            <person name="Fuchs B.M."/>
            <person name="Amann R.I."/>
            <person name="Teeling H."/>
        </authorList>
    </citation>
    <scope>NUCLEOTIDE SEQUENCE [LARGE SCALE GENOMIC DNA]</scope>
    <source>
        <strain evidence="9 10">Hel1_31_D35</strain>
    </source>
</reference>
<dbReference type="EC" id="3.2.1.22" evidence="2 5"/>
<feature type="binding site" evidence="7">
    <location>
        <position position="506"/>
    </location>
    <ligand>
        <name>substrate</name>
    </ligand>
</feature>
<evidence type="ECO:0000313" key="9">
    <source>
        <dbReference type="EMBL" id="ATX77310.1"/>
    </source>
</evidence>
<dbReference type="InterPro" id="IPR017853">
    <property type="entry name" value="GH"/>
</dbReference>
<dbReference type="InterPro" id="IPR031704">
    <property type="entry name" value="Glyco_hydro_36_N"/>
</dbReference>
<dbReference type="InterPro" id="IPR002252">
    <property type="entry name" value="Glyco_hydro_36"/>
</dbReference>
<dbReference type="Proteomes" id="UP000229757">
    <property type="component" value="Chromosome"/>
</dbReference>
<feature type="binding site" evidence="7">
    <location>
        <position position="163"/>
    </location>
    <ligand>
        <name>substrate</name>
    </ligand>
</feature>
<evidence type="ECO:0000256" key="5">
    <source>
        <dbReference type="PIRNR" id="PIRNR005536"/>
    </source>
</evidence>
<evidence type="ECO:0000256" key="4">
    <source>
        <dbReference type="ARBA" id="ARBA00023295"/>
    </source>
</evidence>
<evidence type="ECO:0000313" key="10">
    <source>
        <dbReference type="Proteomes" id="UP000229757"/>
    </source>
</evidence>
<comment type="similarity">
    <text evidence="5">Belongs to the glycosyl hydrolase.</text>
</comment>
<feature type="active site" description="Nucleophile" evidence="6">
    <location>
        <position position="441"/>
    </location>
</feature>
<dbReference type="PANTHER" id="PTHR43053">
    <property type="entry name" value="GLYCOSIDASE FAMILY 31"/>
    <property type="match status" value="1"/>
</dbReference>
<dbReference type="AlphaFoldDB" id="A0A2K8KRG1"/>
<name>A0A2K8KRG1_9GAMM</name>
<keyword evidence="3 5" id="KW-0378">Hydrolase</keyword>
<feature type="binding site" evidence="7">
    <location>
        <position position="484"/>
    </location>
    <ligand>
        <name>substrate</name>
    </ligand>
</feature>
<dbReference type="InterPro" id="IPR000111">
    <property type="entry name" value="Glyco_hydro_27/36_CS"/>
</dbReference>
<dbReference type="PANTHER" id="PTHR43053:SF3">
    <property type="entry name" value="ALPHA-GALACTOSIDASE C-RELATED"/>
    <property type="match status" value="1"/>
</dbReference>
<feature type="domain" description="Glycosyl hydrolase family 36 N-terminal" evidence="8">
    <location>
        <begin position="18"/>
        <end position="247"/>
    </location>
</feature>
<gene>
    <name evidence="9" type="ORF">REIFOR_02177</name>
</gene>
<feature type="binding site" evidence="7">
    <location>
        <position position="406"/>
    </location>
    <ligand>
        <name>substrate</name>
    </ligand>
</feature>
<dbReference type="InterPro" id="IPR013785">
    <property type="entry name" value="Aldolase_TIM"/>
</dbReference>
<dbReference type="PROSITE" id="PS00512">
    <property type="entry name" value="ALPHA_GALACTOSIDASE"/>
    <property type="match status" value="1"/>
</dbReference>
<keyword evidence="4 5" id="KW-0326">Glycosidase</keyword>
<evidence type="ECO:0000256" key="7">
    <source>
        <dbReference type="PIRSR" id="PIRSR005536-2"/>
    </source>
</evidence>
<dbReference type="Pfam" id="PF16875">
    <property type="entry name" value="Glyco_hydro_36N"/>
    <property type="match status" value="1"/>
</dbReference>
<dbReference type="KEGG" id="rfo:REIFOR_02177"/>
<dbReference type="EMBL" id="CP011797">
    <property type="protein sequence ID" value="ATX77310.1"/>
    <property type="molecule type" value="Genomic_DNA"/>
</dbReference>
<dbReference type="InterPro" id="IPR050985">
    <property type="entry name" value="Alpha-glycosidase_related"/>
</dbReference>
<dbReference type="Gene3D" id="2.70.98.60">
    <property type="entry name" value="alpha-galactosidase from lactobacil brevis"/>
    <property type="match status" value="1"/>
</dbReference>
<evidence type="ECO:0000256" key="2">
    <source>
        <dbReference type="ARBA" id="ARBA00012755"/>
    </source>
</evidence>
<accession>A0A2K8KRG1</accession>
<dbReference type="Pfam" id="PF02065">
    <property type="entry name" value="Melibiase"/>
    <property type="match status" value="1"/>
</dbReference>
<evidence type="ECO:0000256" key="3">
    <source>
        <dbReference type="ARBA" id="ARBA00022801"/>
    </source>
</evidence>
<evidence type="ECO:0000256" key="1">
    <source>
        <dbReference type="ARBA" id="ARBA00001255"/>
    </source>
</evidence>
<proteinExistence type="inferred from homology"/>
<sequence length="704" mass="79313">MRLLHSDNSSIVILTQAGQPCIRYIGPRLASTVTESELRCILSEPLPNGALDDRPQISVASTYADPTFMEPALKILCQGRHWAPQFQLQDESGSAEHIEYRLLDPKTGLLLVWRLGVCAENDVFTLDCQFENTGADPIAIVQWLTTLPIPKAMSAVKAFTGRWVHEFQPQDCSIPLGVLEFKNIKGRSSHDHFPGLLIADAQLNEHSGSCFGFHLGWSGNHCQRVERSQNGLTQYQAGIELMPGELELTPGGRFQAAPLYFTHTEQGLGGIAQNFQRFVRAEILRFPSDRPRPVHINTWEAIYFDHRQSELDALAAAAQDCGIERFVLDDGWFTARRNDRAGLGDWVVDTEVYPDGLHPLKDTLAAHQLSFGLWFEPEMVNKDSNLFRQHPDWLLQLDDLTQSSGRNQWVLDISRAEVTDYLFNQIDTLLREYPIEYIKWDMNRDLSQAGNGQGRPVYHRYVTSLYDLLARLRAAHPSVEIESCASGGGRMDYGILRHTQRFWLSDCNDANERQTMQQWAGLFFPSEVLGSHVGPDKSHTTSRSHALAVRAGTALFGHMGVEWDVREASGADREALTHFIGLYKELRGHIHSGIRRPLQTPDKHQIGFTVAYQDGLLVSVFQQTMPELATPGPLLLPMLDPQARYRLRILIQPEHANHLMKQPPDWLVAENLELSGELLLRCGLALPVLDPESLLVLQLDRVPD</sequence>
<dbReference type="OrthoDB" id="9758822at2"/>
<dbReference type="FunFam" id="3.20.20.70:FF:000118">
    <property type="entry name" value="Alpha-galactosidase"/>
    <property type="match status" value="1"/>
</dbReference>
<keyword evidence="10" id="KW-1185">Reference proteome</keyword>
<dbReference type="SUPFAM" id="SSF51445">
    <property type="entry name" value="(Trans)glycosidases"/>
    <property type="match status" value="1"/>
</dbReference>
<feature type="binding site" evidence="7">
    <location>
        <begin position="329"/>
        <end position="330"/>
    </location>
    <ligand>
        <name>substrate</name>
    </ligand>
</feature>
<dbReference type="Gene3D" id="3.20.20.70">
    <property type="entry name" value="Aldolase class I"/>
    <property type="match status" value="1"/>
</dbReference>
<protein>
    <recommendedName>
        <fullName evidence="2 5">Alpha-galactosidase</fullName>
        <ecNumber evidence="2 5">3.2.1.22</ecNumber>
    </recommendedName>
</protein>
<dbReference type="CDD" id="cd14791">
    <property type="entry name" value="GH36"/>
    <property type="match status" value="1"/>
</dbReference>
<dbReference type="InterPro" id="IPR038417">
    <property type="entry name" value="Alpga-gal_N_sf"/>
</dbReference>
<organism evidence="9 10">
    <name type="scientific">Reinekea forsetii</name>
    <dbReference type="NCBI Taxonomy" id="1336806"/>
    <lineage>
        <taxon>Bacteria</taxon>
        <taxon>Pseudomonadati</taxon>
        <taxon>Pseudomonadota</taxon>
        <taxon>Gammaproteobacteria</taxon>
        <taxon>Oceanospirillales</taxon>
        <taxon>Saccharospirillaceae</taxon>
        <taxon>Reinekea</taxon>
    </lineage>
</organism>
<dbReference type="RefSeq" id="WP_100257581.1">
    <property type="nucleotide sequence ID" value="NZ_CP011797.1"/>
</dbReference>
<evidence type="ECO:0000256" key="6">
    <source>
        <dbReference type="PIRSR" id="PIRSR005536-1"/>
    </source>
</evidence>